<evidence type="ECO:0000313" key="2">
    <source>
        <dbReference type="EMBL" id="GLQ56109.1"/>
    </source>
</evidence>
<dbReference type="Gene3D" id="3.40.30.10">
    <property type="entry name" value="Glutaredoxin"/>
    <property type="match status" value="1"/>
</dbReference>
<evidence type="ECO:0000313" key="3">
    <source>
        <dbReference type="Proteomes" id="UP001156691"/>
    </source>
</evidence>
<dbReference type="InterPro" id="IPR036249">
    <property type="entry name" value="Thioredoxin-like_sf"/>
</dbReference>
<comment type="caution">
    <text evidence="2">The sequence shown here is derived from an EMBL/GenBank/DDBJ whole genome shotgun (WGS) entry which is preliminary data.</text>
</comment>
<organism evidence="2 3">
    <name type="scientific">Devosia nitrariae</name>
    <dbReference type="NCBI Taxonomy" id="2071872"/>
    <lineage>
        <taxon>Bacteria</taxon>
        <taxon>Pseudomonadati</taxon>
        <taxon>Pseudomonadota</taxon>
        <taxon>Alphaproteobacteria</taxon>
        <taxon>Hyphomicrobiales</taxon>
        <taxon>Devosiaceae</taxon>
        <taxon>Devosia</taxon>
    </lineage>
</organism>
<dbReference type="EMBL" id="BSNS01000018">
    <property type="protein sequence ID" value="GLQ56109.1"/>
    <property type="molecule type" value="Genomic_DNA"/>
</dbReference>
<accession>A0ABQ5W7N3</accession>
<keyword evidence="3" id="KW-1185">Reference proteome</keyword>
<feature type="domain" description="Thioredoxin" evidence="1">
    <location>
        <begin position="1"/>
        <end position="152"/>
    </location>
</feature>
<dbReference type="PROSITE" id="PS51352">
    <property type="entry name" value="THIOREDOXIN_2"/>
    <property type="match status" value="1"/>
</dbReference>
<gene>
    <name evidence="2" type="ORF">GCM10010862_33680</name>
</gene>
<protein>
    <recommendedName>
        <fullName evidence="1">Thioredoxin domain-containing protein</fullName>
    </recommendedName>
</protein>
<dbReference type="Proteomes" id="UP001156691">
    <property type="component" value="Unassembled WGS sequence"/>
</dbReference>
<evidence type="ECO:0000259" key="1">
    <source>
        <dbReference type="PROSITE" id="PS51352"/>
    </source>
</evidence>
<dbReference type="SUPFAM" id="SSF52833">
    <property type="entry name" value="Thioredoxin-like"/>
    <property type="match status" value="1"/>
</dbReference>
<sequence>MVAPDLLVSHWIDETGRPRTPLTLNDLGSRHRILFFYQHWCPGCHSHGFPTLLELIEHAAPLDVGFAVVQTVFEGFDVNTADQLRLDQQRYELHVPFGHDPISPDGQYPKTMVNYRTGGTPWFVAIDPEGTVIENGFSVDVNKLLSIFRKRS</sequence>
<name>A0ABQ5W7N3_9HYPH</name>
<dbReference type="InterPro" id="IPR013766">
    <property type="entry name" value="Thioredoxin_domain"/>
</dbReference>
<reference evidence="3" key="1">
    <citation type="journal article" date="2019" name="Int. J. Syst. Evol. Microbiol.">
        <title>The Global Catalogue of Microorganisms (GCM) 10K type strain sequencing project: providing services to taxonomists for standard genome sequencing and annotation.</title>
        <authorList>
            <consortium name="The Broad Institute Genomics Platform"/>
            <consortium name="The Broad Institute Genome Sequencing Center for Infectious Disease"/>
            <person name="Wu L."/>
            <person name="Ma J."/>
        </authorList>
    </citation>
    <scope>NUCLEOTIDE SEQUENCE [LARGE SCALE GENOMIC DNA]</scope>
    <source>
        <strain evidence="3">NBRC 112416</strain>
    </source>
</reference>
<proteinExistence type="predicted"/>